<organism evidence="2 3">
    <name type="scientific">Cystobacter fuscus</name>
    <dbReference type="NCBI Taxonomy" id="43"/>
    <lineage>
        <taxon>Bacteria</taxon>
        <taxon>Pseudomonadati</taxon>
        <taxon>Myxococcota</taxon>
        <taxon>Myxococcia</taxon>
        <taxon>Myxococcales</taxon>
        <taxon>Cystobacterineae</taxon>
        <taxon>Archangiaceae</taxon>
        <taxon>Cystobacter</taxon>
    </lineage>
</organism>
<evidence type="ECO:0000313" key="2">
    <source>
        <dbReference type="EMBL" id="ATB34786.1"/>
    </source>
</evidence>
<gene>
    <name evidence="2" type="ORF">CYFUS_000193</name>
</gene>
<dbReference type="AlphaFoldDB" id="A0A250IV33"/>
<dbReference type="PROSITE" id="PS50075">
    <property type="entry name" value="CARRIER"/>
    <property type="match status" value="1"/>
</dbReference>
<name>A0A250IV33_9BACT</name>
<dbReference type="Proteomes" id="UP000217257">
    <property type="component" value="Chromosome"/>
</dbReference>
<feature type="domain" description="Carrier" evidence="1">
    <location>
        <begin position="1"/>
        <end position="76"/>
    </location>
</feature>
<dbReference type="Gene3D" id="1.10.1200.10">
    <property type="entry name" value="ACP-like"/>
    <property type="match status" value="1"/>
</dbReference>
<proteinExistence type="predicted"/>
<dbReference type="KEGG" id="cfus:CYFUS_000193"/>
<dbReference type="EMBL" id="CP022098">
    <property type="protein sequence ID" value="ATB34786.1"/>
    <property type="molecule type" value="Genomic_DNA"/>
</dbReference>
<accession>A0A250IV33</accession>
<dbReference type="RefSeq" id="WP_095983494.1">
    <property type="nucleotide sequence ID" value="NZ_CP022098.1"/>
</dbReference>
<evidence type="ECO:0000313" key="3">
    <source>
        <dbReference type="Proteomes" id="UP000217257"/>
    </source>
</evidence>
<reference evidence="2 3" key="1">
    <citation type="submission" date="2017-06" db="EMBL/GenBank/DDBJ databases">
        <title>Sequencing and comparative analysis of myxobacterial genomes.</title>
        <authorList>
            <person name="Rupp O."/>
            <person name="Goesmann A."/>
            <person name="Sogaard-Andersen L."/>
        </authorList>
    </citation>
    <scope>NUCLEOTIDE SEQUENCE [LARGE SCALE GENOMIC DNA]</scope>
    <source>
        <strain evidence="2 3">DSM 52655</strain>
    </source>
</reference>
<evidence type="ECO:0000259" key="1">
    <source>
        <dbReference type="PROSITE" id="PS50075"/>
    </source>
</evidence>
<protein>
    <submittedName>
        <fullName evidence="2">Acyl carrier protein</fullName>
    </submittedName>
</protein>
<sequence>MSVRDRIRNFIVETFFVDDFGDDDSFLRRGLIDSTGMMELVAFIETEFGIKLEDTELVPENLDSLSRVVAFVGRKQSSPRKES</sequence>
<dbReference type="InterPro" id="IPR036736">
    <property type="entry name" value="ACP-like_sf"/>
</dbReference>
<dbReference type="SUPFAM" id="SSF47336">
    <property type="entry name" value="ACP-like"/>
    <property type="match status" value="1"/>
</dbReference>
<dbReference type="InterPro" id="IPR009081">
    <property type="entry name" value="PP-bd_ACP"/>
</dbReference>
<dbReference type="Pfam" id="PF00550">
    <property type="entry name" value="PP-binding"/>
    <property type="match status" value="1"/>
</dbReference>